<keyword evidence="2" id="KW-1185">Reference proteome</keyword>
<name>A0A1Y1YW33_9PLEO</name>
<evidence type="ECO:0008006" key="3">
    <source>
        <dbReference type="Google" id="ProtNLM"/>
    </source>
</evidence>
<evidence type="ECO:0000313" key="2">
    <source>
        <dbReference type="Proteomes" id="UP000193144"/>
    </source>
</evidence>
<dbReference type="Proteomes" id="UP000193144">
    <property type="component" value="Unassembled WGS sequence"/>
</dbReference>
<gene>
    <name evidence="1" type="ORF">BCR34DRAFT_84324</name>
</gene>
<dbReference type="EMBL" id="MCFA01000159">
    <property type="protein sequence ID" value="ORY02268.1"/>
    <property type="molecule type" value="Genomic_DNA"/>
</dbReference>
<sequence>MGLLDLPPELFAPIINKLVTDVNFIKASAYRTVCKAFAAAILHDIVALQHAEAFQNKSLESTNQYKPKRFLFFIQHGRVLLRHQLHTDRAWIPELFLESLRRLIELLVAGMKKIEATDREEEYTAVICNSSAVCMVP</sequence>
<dbReference type="AlphaFoldDB" id="A0A1Y1YW33"/>
<reference evidence="1 2" key="1">
    <citation type="submission" date="2016-07" db="EMBL/GenBank/DDBJ databases">
        <title>Pervasive Adenine N6-methylation of Active Genes in Fungi.</title>
        <authorList>
            <consortium name="DOE Joint Genome Institute"/>
            <person name="Mondo S.J."/>
            <person name="Dannebaum R.O."/>
            <person name="Kuo R.C."/>
            <person name="Labutti K."/>
            <person name="Haridas S."/>
            <person name="Kuo A."/>
            <person name="Salamov A."/>
            <person name="Ahrendt S.R."/>
            <person name="Lipzen A."/>
            <person name="Sullivan W."/>
            <person name="Andreopoulos W.B."/>
            <person name="Clum A."/>
            <person name="Lindquist E."/>
            <person name="Daum C."/>
            <person name="Ramamoorthy G.K."/>
            <person name="Gryganskyi A."/>
            <person name="Culley D."/>
            <person name="Magnuson J.K."/>
            <person name="James T.Y."/>
            <person name="O'Malley M.A."/>
            <person name="Stajich J.E."/>
            <person name="Spatafora J.W."/>
            <person name="Visel A."/>
            <person name="Grigoriev I.V."/>
        </authorList>
    </citation>
    <scope>NUCLEOTIDE SEQUENCE [LARGE SCALE GENOMIC DNA]</scope>
    <source>
        <strain evidence="1 2">CBS 115471</strain>
    </source>
</reference>
<accession>A0A1Y1YW33</accession>
<proteinExistence type="predicted"/>
<comment type="caution">
    <text evidence="1">The sequence shown here is derived from an EMBL/GenBank/DDBJ whole genome shotgun (WGS) entry which is preliminary data.</text>
</comment>
<organism evidence="1 2">
    <name type="scientific">Clohesyomyces aquaticus</name>
    <dbReference type="NCBI Taxonomy" id="1231657"/>
    <lineage>
        <taxon>Eukaryota</taxon>
        <taxon>Fungi</taxon>
        <taxon>Dikarya</taxon>
        <taxon>Ascomycota</taxon>
        <taxon>Pezizomycotina</taxon>
        <taxon>Dothideomycetes</taxon>
        <taxon>Pleosporomycetidae</taxon>
        <taxon>Pleosporales</taxon>
        <taxon>Lindgomycetaceae</taxon>
        <taxon>Clohesyomyces</taxon>
    </lineage>
</organism>
<protein>
    <recommendedName>
        <fullName evidence="3">F-box domain-containing protein</fullName>
    </recommendedName>
</protein>
<evidence type="ECO:0000313" key="1">
    <source>
        <dbReference type="EMBL" id="ORY02268.1"/>
    </source>
</evidence>